<evidence type="ECO:0000256" key="1">
    <source>
        <dbReference type="SAM" id="Phobius"/>
    </source>
</evidence>
<evidence type="ECO:0000313" key="3">
    <source>
        <dbReference type="Proteomes" id="UP000248066"/>
    </source>
</evidence>
<protein>
    <submittedName>
        <fullName evidence="2">Uncharacterized protein</fullName>
    </submittedName>
</protein>
<sequence>METLDRIVIGSVFTVALTGLVILVPEMRNYPYFLTTTMVFASSLVLFFLFLSDITKEWYMRFVTVNGLTIALMPFFEGEPRWLWISLLYGVIISFTYISYRLTQNNKHE</sequence>
<dbReference type="RefSeq" id="WP_110518178.1">
    <property type="nucleotide sequence ID" value="NZ_PDOF01000001.1"/>
</dbReference>
<dbReference type="AlphaFoldDB" id="A0A2W0HBT7"/>
<gene>
    <name evidence="2" type="ORF">CR205_06830</name>
</gene>
<feature type="transmembrane region" description="Helical" evidence="1">
    <location>
        <begin position="30"/>
        <end position="51"/>
    </location>
</feature>
<keyword evidence="1" id="KW-0812">Transmembrane</keyword>
<keyword evidence="1" id="KW-1133">Transmembrane helix</keyword>
<dbReference type="OrthoDB" id="2931813at2"/>
<dbReference type="EMBL" id="PDOF01000001">
    <property type="protein sequence ID" value="PYZ98306.1"/>
    <property type="molecule type" value="Genomic_DNA"/>
</dbReference>
<feature type="transmembrane region" description="Helical" evidence="1">
    <location>
        <begin position="82"/>
        <end position="100"/>
    </location>
</feature>
<accession>A0A2W0HBT7</accession>
<name>A0A2W0HBT7_9BACI</name>
<keyword evidence="3" id="KW-1185">Reference proteome</keyword>
<feature type="transmembrane region" description="Helical" evidence="1">
    <location>
        <begin position="58"/>
        <end position="76"/>
    </location>
</feature>
<dbReference type="Proteomes" id="UP000248066">
    <property type="component" value="Unassembled WGS sequence"/>
</dbReference>
<keyword evidence="1" id="KW-0472">Membrane</keyword>
<organism evidence="2 3">
    <name type="scientific">Alteribacter lacisalsi</name>
    <dbReference type="NCBI Taxonomy" id="2045244"/>
    <lineage>
        <taxon>Bacteria</taxon>
        <taxon>Bacillati</taxon>
        <taxon>Bacillota</taxon>
        <taxon>Bacilli</taxon>
        <taxon>Bacillales</taxon>
        <taxon>Bacillaceae</taxon>
        <taxon>Alteribacter</taxon>
    </lineage>
</organism>
<feature type="transmembrane region" description="Helical" evidence="1">
    <location>
        <begin position="7"/>
        <end position="24"/>
    </location>
</feature>
<reference evidence="2 3" key="1">
    <citation type="submission" date="2017-10" db="EMBL/GenBank/DDBJ databases">
        <title>Bacillus sp. nov., a halophilic bacterium isolated from a Yangshapao Lake.</title>
        <authorList>
            <person name="Wang H."/>
        </authorList>
    </citation>
    <scope>NUCLEOTIDE SEQUENCE [LARGE SCALE GENOMIC DNA]</scope>
    <source>
        <strain evidence="2 3">YSP-3</strain>
    </source>
</reference>
<evidence type="ECO:0000313" key="2">
    <source>
        <dbReference type="EMBL" id="PYZ98306.1"/>
    </source>
</evidence>
<proteinExistence type="predicted"/>
<comment type="caution">
    <text evidence="2">The sequence shown here is derived from an EMBL/GenBank/DDBJ whole genome shotgun (WGS) entry which is preliminary data.</text>
</comment>